<feature type="region of interest" description="Disordered" evidence="1">
    <location>
        <begin position="222"/>
        <end position="250"/>
    </location>
</feature>
<evidence type="ECO:0000256" key="1">
    <source>
        <dbReference type="SAM" id="MobiDB-lite"/>
    </source>
</evidence>
<reference evidence="2" key="1">
    <citation type="journal article" date="2019" name="Front. Microbiol.">
        <title>Pandoravirus Celtis Illustrates the Microevolution Processes at Work in the Giant Pandoraviridae Genomes.</title>
        <authorList>
            <person name="Legendre M."/>
            <person name="Alempic J.M."/>
            <person name="Philippe N."/>
            <person name="Lartigue A."/>
            <person name="Jeudy S."/>
            <person name="Poirot O."/>
            <person name="Ta N.T."/>
            <person name="Nin S."/>
            <person name="Coute Y."/>
            <person name="Abergel C."/>
            <person name="Claverie J.M."/>
        </authorList>
    </citation>
    <scope>NUCLEOTIDE SEQUENCE</scope>
</reference>
<sequence>MQVTSSDDSDNGYDRGLYDDSGLYDDGNQYEDALYDQQVYYDDNGEQEQEEEGEGGEEEQQYAPRVSGSAEQGSSADLVDLLGVDVFDALVRSLLADGRAADAAALCSSSQRARRVCQASRANWARDFPDLESAYGALAMVGPPRSAVSSLAGMPGNGGGGNNDATRYSLLQTALAGRRVDASARLRQQRVAGADRFCALYALYARDQTIRVASERQRAHARDVESGAASQVSHMAPYARPTPAPVAPTRTRGIGQALRRVVPRSLRGSLSFRQSLQREVAPHPDVVDVLRSPATVSLEDLEEWARGLTDISGYPTGMPFAGFEPWAIVQLGDEPPVPFDADAGPLFFVTGISPPRGAVASLNDKRLEEVDRRTGATPNPRDLIRADLNKIARSSAQATQDFRSLVRRRVNQSLLEALYRPIRIRVGPAWETKKRGVQRPARPEGRDDPSEATLEALRRLVGRCEQIDVFSAYAPVSTYLAARPFGAHDLVEYDIIIRLPLREPSVLPLADDSGLD</sequence>
<dbReference type="Proteomes" id="UP001237152">
    <property type="component" value="Segment"/>
</dbReference>
<evidence type="ECO:0000313" key="2">
    <source>
        <dbReference type="EMBL" id="QBZ80705.1"/>
    </source>
</evidence>
<feature type="region of interest" description="Disordered" evidence="1">
    <location>
        <begin position="1"/>
        <end position="70"/>
    </location>
</feature>
<accession>A0A4D6EFR5</accession>
<feature type="compositionally biased region" description="Acidic residues" evidence="1">
    <location>
        <begin position="43"/>
        <end position="60"/>
    </location>
</feature>
<organism evidence="2 3">
    <name type="scientific">Pandoravirus celtis</name>
    <dbReference type="NCBI Taxonomy" id="2568002"/>
    <lineage>
        <taxon>Viruses</taxon>
        <taxon>Pandoravirus</taxon>
    </lineage>
</organism>
<protein>
    <submittedName>
        <fullName evidence="2">Uncharacterized protein</fullName>
    </submittedName>
</protein>
<dbReference type="EMBL" id="MK174290">
    <property type="protein sequence ID" value="QBZ80705.1"/>
    <property type="molecule type" value="Genomic_DNA"/>
</dbReference>
<proteinExistence type="predicted"/>
<gene>
    <name evidence="2" type="ORF">pclt_cds_107</name>
</gene>
<name>A0A4D6EFR5_9VIRU</name>
<evidence type="ECO:0000313" key="3">
    <source>
        <dbReference type="Proteomes" id="UP001237152"/>
    </source>
</evidence>